<protein>
    <submittedName>
        <fullName evidence="1">Uncharacterized protein</fullName>
    </submittedName>
</protein>
<proteinExistence type="predicted"/>
<dbReference type="AlphaFoldDB" id="A0A378Y2A2"/>
<sequence length="37" mass="4316">MQVPRSDTIFERKDLELNKIRLFPSVTCNQLAVVQLL</sequence>
<organism evidence="1 2">
    <name type="scientific">Paenibacillus polymyxa</name>
    <name type="common">Bacillus polymyxa</name>
    <dbReference type="NCBI Taxonomy" id="1406"/>
    <lineage>
        <taxon>Bacteria</taxon>
        <taxon>Bacillati</taxon>
        <taxon>Bacillota</taxon>
        <taxon>Bacilli</taxon>
        <taxon>Bacillales</taxon>
        <taxon>Paenibacillaceae</taxon>
        <taxon>Paenibacillus</taxon>
    </lineage>
</organism>
<evidence type="ECO:0000313" key="2">
    <source>
        <dbReference type="Proteomes" id="UP000254400"/>
    </source>
</evidence>
<dbReference type="EMBL" id="UGSC01000001">
    <property type="protein sequence ID" value="SUA71214.1"/>
    <property type="molecule type" value="Genomic_DNA"/>
</dbReference>
<evidence type="ECO:0000313" key="1">
    <source>
        <dbReference type="EMBL" id="SUA71214.1"/>
    </source>
</evidence>
<dbReference type="Proteomes" id="UP000254400">
    <property type="component" value="Unassembled WGS sequence"/>
</dbReference>
<name>A0A378Y2A2_PAEPO</name>
<gene>
    <name evidence="1" type="ORF">NCTC10343_04101</name>
</gene>
<accession>A0A378Y2A2</accession>
<reference evidence="1 2" key="1">
    <citation type="submission" date="2018-06" db="EMBL/GenBank/DDBJ databases">
        <authorList>
            <consortium name="Pathogen Informatics"/>
            <person name="Doyle S."/>
        </authorList>
    </citation>
    <scope>NUCLEOTIDE SEQUENCE [LARGE SCALE GENOMIC DNA]</scope>
    <source>
        <strain evidence="1 2">NCTC10343</strain>
    </source>
</reference>